<dbReference type="AlphaFoldDB" id="A0A0V8QJD0"/>
<dbReference type="Pfam" id="PF14412">
    <property type="entry name" value="AHH"/>
    <property type="match status" value="1"/>
</dbReference>
<organism evidence="2 3">
    <name type="scientific">Acetivibrio ethanolgignens</name>
    <dbReference type="NCBI Taxonomy" id="290052"/>
    <lineage>
        <taxon>Bacteria</taxon>
        <taxon>Bacillati</taxon>
        <taxon>Bacillota</taxon>
        <taxon>Clostridia</taxon>
        <taxon>Eubacteriales</taxon>
        <taxon>Oscillospiraceae</taxon>
        <taxon>Acetivibrio</taxon>
    </lineage>
</organism>
<protein>
    <recommendedName>
        <fullName evidence="4">AHH domain-containing protein</fullName>
    </recommendedName>
</protein>
<reference evidence="2 3" key="1">
    <citation type="submission" date="2015-11" db="EMBL/GenBank/DDBJ databases">
        <title>Butyribacter intestini gen. nov., sp. nov., a butyric acid-producing bacterium of the family Lachnospiraceae isolated from the human faeces.</title>
        <authorList>
            <person name="Zou Y."/>
            <person name="Xue W."/>
            <person name="Luo G."/>
            <person name="Lv M."/>
        </authorList>
    </citation>
    <scope>NUCLEOTIDE SEQUENCE [LARGE SCALE GENOMIC DNA]</scope>
    <source>
        <strain evidence="2 3">ACET-33324</strain>
    </source>
</reference>
<dbReference type="InterPro" id="IPR032871">
    <property type="entry name" value="AHH_dom_containing"/>
</dbReference>
<accession>A0A0V8QJD0</accession>
<gene>
    <name evidence="2" type="ORF">ASU35_16665</name>
</gene>
<feature type="region of interest" description="Disordered" evidence="1">
    <location>
        <begin position="1"/>
        <end position="32"/>
    </location>
</feature>
<sequence>MGIKSGSKAGIKSGTTTKPNQVHHYATNKSKTYTPQLEEIANRYGLDLDDAWNKDLLPHQGRHPNAYHEYVLDSMKQFDNIAQGDKDIFLKLFDNLKNNVKSNPDMLYKDYWK</sequence>
<evidence type="ECO:0000313" key="2">
    <source>
        <dbReference type="EMBL" id="KSV60499.1"/>
    </source>
</evidence>
<evidence type="ECO:0008006" key="4">
    <source>
        <dbReference type="Google" id="ProtNLM"/>
    </source>
</evidence>
<dbReference type="Proteomes" id="UP000054874">
    <property type="component" value="Unassembled WGS sequence"/>
</dbReference>
<dbReference type="EMBL" id="LNAM01000004">
    <property type="protein sequence ID" value="KSV60499.1"/>
    <property type="molecule type" value="Genomic_DNA"/>
</dbReference>
<name>A0A0V8QJD0_9FIRM</name>
<proteinExistence type="predicted"/>
<keyword evidence="3" id="KW-1185">Reference proteome</keyword>
<comment type="caution">
    <text evidence="2">The sequence shown here is derived from an EMBL/GenBank/DDBJ whole genome shotgun (WGS) entry which is preliminary data.</text>
</comment>
<evidence type="ECO:0000256" key="1">
    <source>
        <dbReference type="SAM" id="MobiDB-lite"/>
    </source>
</evidence>
<evidence type="ECO:0000313" key="3">
    <source>
        <dbReference type="Proteomes" id="UP000054874"/>
    </source>
</evidence>